<feature type="non-terminal residue" evidence="1">
    <location>
        <position position="96"/>
    </location>
</feature>
<keyword evidence="2" id="KW-1185">Reference proteome</keyword>
<evidence type="ECO:0000313" key="2">
    <source>
        <dbReference type="Proteomes" id="UP000652761"/>
    </source>
</evidence>
<reference evidence="1" key="1">
    <citation type="submission" date="2017-07" db="EMBL/GenBank/DDBJ databases">
        <title>Taro Niue Genome Assembly and Annotation.</title>
        <authorList>
            <person name="Atibalentja N."/>
            <person name="Keating K."/>
            <person name="Fields C.J."/>
        </authorList>
    </citation>
    <scope>NUCLEOTIDE SEQUENCE</scope>
    <source>
        <strain evidence="1">Niue_2</strain>
        <tissue evidence="1">Leaf</tissue>
    </source>
</reference>
<name>A0A843WIZ6_COLES</name>
<proteinExistence type="predicted"/>
<sequence>KGLLRSFPNPDLLFVLGFLPSPICTSAGPQRRSLPLHQLPSPICTSTCTSFLLQPLRRRHQGRGDEDQRVAGGVQFVGEAVEKSPRFYECSCYNSA</sequence>
<comment type="caution">
    <text evidence="1">The sequence shown here is derived from an EMBL/GenBank/DDBJ whole genome shotgun (WGS) entry which is preliminary data.</text>
</comment>
<dbReference type="Proteomes" id="UP000652761">
    <property type="component" value="Unassembled WGS sequence"/>
</dbReference>
<dbReference type="EMBL" id="NMUH01003236">
    <property type="protein sequence ID" value="MQM04535.1"/>
    <property type="molecule type" value="Genomic_DNA"/>
</dbReference>
<dbReference type="AlphaFoldDB" id="A0A843WIZ6"/>
<evidence type="ECO:0000313" key="1">
    <source>
        <dbReference type="EMBL" id="MQM04535.1"/>
    </source>
</evidence>
<gene>
    <name evidence="1" type="ORF">Taro_037328</name>
</gene>
<accession>A0A843WIZ6</accession>
<protein>
    <submittedName>
        <fullName evidence="1">Uncharacterized protein</fullName>
    </submittedName>
</protein>
<organism evidence="1 2">
    <name type="scientific">Colocasia esculenta</name>
    <name type="common">Wild taro</name>
    <name type="synonym">Arum esculentum</name>
    <dbReference type="NCBI Taxonomy" id="4460"/>
    <lineage>
        <taxon>Eukaryota</taxon>
        <taxon>Viridiplantae</taxon>
        <taxon>Streptophyta</taxon>
        <taxon>Embryophyta</taxon>
        <taxon>Tracheophyta</taxon>
        <taxon>Spermatophyta</taxon>
        <taxon>Magnoliopsida</taxon>
        <taxon>Liliopsida</taxon>
        <taxon>Araceae</taxon>
        <taxon>Aroideae</taxon>
        <taxon>Colocasieae</taxon>
        <taxon>Colocasia</taxon>
    </lineage>
</organism>